<accession>A0ACB9S2R5</accession>
<gene>
    <name evidence="1" type="ORF">MLD38_003487</name>
</gene>
<name>A0ACB9S2R5_9MYRT</name>
<organism evidence="1 2">
    <name type="scientific">Melastoma candidum</name>
    <dbReference type="NCBI Taxonomy" id="119954"/>
    <lineage>
        <taxon>Eukaryota</taxon>
        <taxon>Viridiplantae</taxon>
        <taxon>Streptophyta</taxon>
        <taxon>Embryophyta</taxon>
        <taxon>Tracheophyta</taxon>
        <taxon>Spermatophyta</taxon>
        <taxon>Magnoliopsida</taxon>
        <taxon>eudicotyledons</taxon>
        <taxon>Gunneridae</taxon>
        <taxon>Pentapetalae</taxon>
        <taxon>rosids</taxon>
        <taxon>malvids</taxon>
        <taxon>Myrtales</taxon>
        <taxon>Melastomataceae</taxon>
        <taxon>Melastomatoideae</taxon>
        <taxon>Melastomateae</taxon>
        <taxon>Melastoma</taxon>
    </lineage>
</organism>
<sequence length="264" mass="29452">MWWTKPNFIFILPPPPKIRRSLLKALPPLSSGTMSTTSSPAASRPARRTASLHSPTANGSKPRPEKLFDQEDEIKLLKTLADRPPSSSPHATVLEGSMGDKFTPSQLSHKIRRLRLKYRKMARSKSAIKTPHDSEVFQISRRIWGKKKEEEEQQQPAEEGFATPEANGRDMVEEVAAATGRVNDLGRFPVLVDECDRSLGIDDGVWREALKGVDEEQLRVMNEKLVLLRCEEAAFLAKKADLVRELTGMILLGMASASQSQNNV</sequence>
<dbReference type="EMBL" id="CM042881">
    <property type="protein sequence ID" value="KAI4385465.1"/>
    <property type="molecule type" value="Genomic_DNA"/>
</dbReference>
<evidence type="ECO:0000313" key="2">
    <source>
        <dbReference type="Proteomes" id="UP001057402"/>
    </source>
</evidence>
<reference evidence="2" key="1">
    <citation type="journal article" date="2023" name="Front. Plant Sci.">
        <title>Chromosomal-level genome assembly of Melastoma candidum provides insights into trichome evolution.</title>
        <authorList>
            <person name="Zhong Y."/>
            <person name="Wu W."/>
            <person name="Sun C."/>
            <person name="Zou P."/>
            <person name="Liu Y."/>
            <person name="Dai S."/>
            <person name="Zhou R."/>
        </authorList>
    </citation>
    <scope>NUCLEOTIDE SEQUENCE [LARGE SCALE GENOMIC DNA]</scope>
</reference>
<comment type="caution">
    <text evidence="1">The sequence shown here is derived from an EMBL/GenBank/DDBJ whole genome shotgun (WGS) entry which is preliminary data.</text>
</comment>
<dbReference type="Proteomes" id="UP001057402">
    <property type="component" value="Chromosome 2"/>
</dbReference>
<proteinExistence type="predicted"/>
<protein>
    <submittedName>
        <fullName evidence="1">Uncharacterized protein</fullName>
    </submittedName>
</protein>
<keyword evidence="2" id="KW-1185">Reference proteome</keyword>
<evidence type="ECO:0000313" key="1">
    <source>
        <dbReference type="EMBL" id="KAI4385465.1"/>
    </source>
</evidence>